<dbReference type="PANTHER" id="PTHR36924">
    <property type="entry name" value="ANTITOXIN HIGA-1"/>
    <property type="match status" value="1"/>
</dbReference>
<dbReference type="Proteomes" id="UP000760480">
    <property type="component" value="Unassembled WGS sequence"/>
</dbReference>
<evidence type="ECO:0000256" key="1">
    <source>
        <dbReference type="ARBA" id="ARBA00023125"/>
    </source>
</evidence>
<comment type="caution">
    <text evidence="3">The sequence shown here is derived from an EMBL/GenBank/DDBJ whole genome shotgun (WGS) entry which is preliminary data.</text>
</comment>
<dbReference type="NCBIfam" id="TIGR02607">
    <property type="entry name" value="antidote_HigA"/>
    <property type="match status" value="1"/>
</dbReference>
<dbReference type="SUPFAM" id="SSF47413">
    <property type="entry name" value="lambda repressor-like DNA-binding domains"/>
    <property type="match status" value="1"/>
</dbReference>
<dbReference type="Pfam" id="PF01381">
    <property type="entry name" value="HTH_3"/>
    <property type="match status" value="1"/>
</dbReference>
<evidence type="ECO:0000313" key="4">
    <source>
        <dbReference type="Proteomes" id="UP000760480"/>
    </source>
</evidence>
<name>A0ABX1TPT9_9GAMM</name>
<dbReference type="PROSITE" id="PS50943">
    <property type="entry name" value="HTH_CROC1"/>
    <property type="match status" value="1"/>
</dbReference>
<dbReference type="SMART" id="SM00530">
    <property type="entry name" value="HTH_XRE"/>
    <property type="match status" value="1"/>
</dbReference>
<dbReference type="EMBL" id="SPMZ01000112">
    <property type="protein sequence ID" value="NMQ21462.1"/>
    <property type="molecule type" value="Genomic_DNA"/>
</dbReference>
<dbReference type="InterPro" id="IPR010982">
    <property type="entry name" value="Lambda_DNA-bd_dom_sf"/>
</dbReference>
<keyword evidence="1" id="KW-0238">DNA-binding</keyword>
<proteinExistence type="predicted"/>
<protein>
    <submittedName>
        <fullName evidence="3">Addiction module antidote protein, HigA family</fullName>
    </submittedName>
</protein>
<accession>A0ABX1TPT9</accession>
<dbReference type="CDD" id="cd00093">
    <property type="entry name" value="HTH_XRE"/>
    <property type="match status" value="1"/>
</dbReference>
<dbReference type="PANTHER" id="PTHR36924:SF1">
    <property type="entry name" value="ANTITOXIN HIGA-1"/>
    <property type="match status" value="1"/>
</dbReference>
<evidence type="ECO:0000259" key="2">
    <source>
        <dbReference type="PROSITE" id="PS50943"/>
    </source>
</evidence>
<organism evidence="3 4">
    <name type="scientific">Candidatus Competibacter phosphatis</name>
    <dbReference type="NCBI Taxonomy" id="221280"/>
    <lineage>
        <taxon>Bacteria</taxon>
        <taxon>Pseudomonadati</taxon>
        <taxon>Pseudomonadota</taxon>
        <taxon>Gammaproteobacteria</taxon>
        <taxon>Candidatus Competibacteraceae</taxon>
        <taxon>Candidatus Competibacter</taxon>
    </lineage>
</organism>
<sequence>MSGTITKIGMKPAHPGSFIRTEILDELGLSIARAAEILGVCRAALSDLVNEKAALTPEMALRVEMAFGVSMDTLLRMQAGYDSYIVRQRQGEIKVRKYEPA</sequence>
<dbReference type="InterPro" id="IPR001387">
    <property type="entry name" value="Cro/C1-type_HTH"/>
</dbReference>
<dbReference type="Gene3D" id="1.10.260.40">
    <property type="entry name" value="lambda repressor-like DNA-binding domains"/>
    <property type="match status" value="1"/>
</dbReference>
<evidence type="ECO:0000313" key="3">
    <source>
        <dbReference type="EMBL" id="NMQ21462.1"/>
    </source>
</evidence>
<gene>
    <name evidence="3" type="primary">higA</name>
    <name evidence="3" type="ORF">E4P82_20975</name>
</gene>
<keyword evidence="4" id="KW-1185">Reference proteome</keyword>
<feature type="domain" description="HTH cro/C1-type" evidence="2">
    <location>
        <begin position="26"/>
        <end position="74"/>
    </location>
</feature>
<reference evidence="3 4" key="1">
    <citation type="submission" date="2019-03" db="EMBL/GenBank/DDBJ databases">
        <title>Metabolic reconstructions from genomes of highly enriched 'Candidatus Accumulibacter' and 'Candidatus Competibacter' bioreactor populations.</title>
        <authorList>
            <person name="Annavajhala M.K."/>
            <person name="Welles L."/>
            <person name="Abbas B."/>
            <person name="Sorokin D."/>
            <person name="Park H."/>
            <person name="Van Loosdrecht M."/>
            <person name="Chandran K."/>
        </authorList>
    </citation>
    <scope>NUCLEOTIDE SEQUENCE [LARGE SCALE GENOMIC DNA]</scope>
    <source>
        <strain evidence="3 4">SBR_G</strain>
    </source>
</reference>
<dbReference type="InterPro" id="IPR013430">
    <property type="entry name" value="Toxin_antidote_HigA"/>
</dbReference>